<name>A0A8S2E8Y0_9BILA</name>
<evidence type="ECO:0000313" key="3">
    <source>
        <dbReference type="EMBL" id="CAF3941426.1"/>
    </source>
</evidence>
<feature type="region of interest" description="Disordered" evidence="1">
    <location>
        <begin position="128"/>
        <end position="155"/>
    </location>
</feature>
<dbReference type="EMBL" id="CAJNOK010011569">
    <property type="protein sequence ID" value="CAF1143083.1"/>
    <property type="molecule type" value="Genomic_DNA"/>
</dbReference>
<dbReference type="Proteomes" id="UP000677228">
    <property type="component" value="Unassembled WGS sequence"/>
</dbReference>
<evidence type="ECO:0000256" key="1">
    <source>
        <dbReference type="SAM" id="MobiDB-lite"/>
    </source>
</evidence>
<dbReference type="Proteomes" id="UP000682733">
    <property type="component" value="Unassembled WGS sequence"/>
</dbReference>
<protein>
    <submittedName>
        <fullName evidence="2">Uncharacterized protein</fullName>
    </submittedName>
</protein>
<evidence type="ECO:0000313" key="4">
    <source>
        <dbReference type="Proteomes" id="UP000677228"/>
    </source>
</evidence>
<reference evidence="2" key="1">
    <citation type="submission" date="2021-02" db="EMBL/GenBank/DDBJ databases">
        <authorList>
            <person name="Nowell W R."/>
        </authorList>
    </citation>
    <scope>NUCLEOTIDE SEQUENCE</scope>
</reference>
<evidence type="ECO:0000313" key="2">
    <source>
        <dbReference type="EMBL" id="CAF1143083.1"/>
    </source>
</evidence>
<dbReference type="EMBL" id="CAJOBA010027523">
    <property type="protein sequence ID" value="CAF3941426.1"/>
    <property type="molecule type" value="Genomic_DNA"/>
</dbReference>
<accession>A0A8S2E8Y0</accession>
<sequence length="155" mass="18050">MYGCPSNYQFLTRIKCTNESTKLVCGFIVGTRRTNSKKFNNVNLLTFKQELTTMSSYVRKLCMFMYSKEEIIDNIHRPDSDRVRLVTEATKRAFRLNENTYATFISQINEAKRQLKSDVERNRVMKYKHGGDGVGEHRDDNSDMNEQVGMDIRGL</sequence>
<feature type="compositionally biased region" description="Basic and acidic residues" evidence="1">
    <location>
        <begin position="128"/>
        <end position="141"/>
    </location>
</feature>
<proteinExistence type="predicted"/>
<gene>
    <name evidence="2" type="ORF">OVA965_LOCUS21226</name>
    <name evidence="3" type="ORF">TMI583_LOCUS21826</name>
</gene>
<dbReference type="AlphaFoldDB" id="A0A8S2E8Y0"/>
<organism evidence="2 4">
    <name type="scientific">Didymodactylos carnosus</name>
    <dbReference type="NCBI Taxonomy" id="1234261"/>
    <lineage>
        <taxon>Eukaryota</taxon>
        <taxon>Metazoa</taxon>
        <taxon>Spiralia</taxon>
        <taxon>Gnathifera</taxon>
        <taxon>Rotifera</taxon>
        <taxon>Eurotatoria</taxon>
        <taxon>Bdelloidea</taxon>
        <taxon>Philodinida</taxon>
        <taxon>Philodinidae</taxon>
        <taxon>Didymodactylos</taxon>
    </lineage>
</organism>
<comment type="caution">
    <text evidence="2">The sequence shown here is derived from an EMBL/GenBank/DDBJ whole genome shotgun (WGS) entry which is preliminary data.</text>
</comment>